<keyword evidence="1" id="KW-1133">Transmembrane helix</keyword>
<dbReference type="Proteomes" id="UP000031518">
    <property type="component" value="Unassembled WGS sequence"/>
</dbReference>
<evidence type="ECO:0000256" key="1">
    <source>
        <dbReference type="SAM" id="Phobius"/>
    </source>
</evidence>
<name>A0A0B6WYZ0_9BACT</name>
<evidence type="ECO:0000313" key="2">
    <source>
        <dbReference type="EMBL" id="CDM66473.1"/>
    </source>
</evidence>
<evidence type="ECO:0000313" key="3">
    <source>
        <dbReference type="Proteomes" id="UP000031518"/>
    </source>
</evidence>
<keyword evidence="3" id="KW-1185">Reference proteome</keyword>
<feature type="transmembrane region" description="Helical" evidence="1">
    <location>
        <begin position="237"/>
        <end position="257"/>
    </location>
</feature>
<protein>
    <submittedName>
        <fullName evidence="2">Uncharacterized protein</fullName>
    </submittedName>
</protein>
<dbReference type="STRING" id="454194.PYK22_02503"/>
<feature type="transmembrane region" description="Helical" evidence="1">
    <location>
        <begin position="210"/>
        <end position="231"/>
    </location>
</feature>
<organism evidence="2 3">
    <name type="scientific">Pyrinomonas methylaliphatogenes</name>
    <dbReference type="NCBI Taxonomy" id="454194"/>
    <lineage>
        <taxon>Bacteria</taxon>
        <taxon>Pseudomonadati</taxon>
        <taxon>Acidobacteriota</taxon>
        <taxon>Blastocatellia</taxon>
        <taxon>Blastocatellales</taxon>
        <taxon>Pyrinomonadaceae</taxon>
        <taxon>Pyrinomonas</taxon>
    </lineage>
</organism>
<keyword evidence="1" id="KW-0812">Transmembrane</keyword>
<dbReference type="AlphaFoldDB" id="A0A0B6WYZ0"/>
<gene>
    <name evidence="2" type="ORF">PYK22_02503</name>
</gene>
<feature type="transmembrane region" description="Helical" evidence="1">
    <location>
        <begin position="301"/>
        <end position="320"/>
    </location>
</feature>
<proteinExistence type="predicted"/>
<reference evidence="2 3" key="2">
    <citation type="submission" date="2015-01" db="EMBL/GenBank/DDBJ databases">
        <title>Complete genome sequence of Pyrinomonas methylaliphatogenes type strain K22T.</title>
        <authorList>
            <person name="Lee K.C.Y."/>
            <person name="Power J.F."/>
            <person name="Dunfield P.F."/>
            <person name="Morgan X.C."/>
            <person name="Huttenhower C."/>
            <person name="Stott M.B."/>
        </authorList>
    </citation>
    <scope>NUCLEOTIDE SEQUENCE [LARGE SCALE GENOMIC DNA]</scope>
    <source>
        <strain evidence="2 3">K22</strain>
    </source>
</reference>
<keyword evidence="1" id="KW-0472">Membrane</keyword>
<feature type="transmembrane region" description="Helical" evidence="1">
    <location>
        <begin position="177"/>
        <end position="198"/>
    </location>
</feature>
<accession>A0A0B6WYZ0</accession>
<sequence length="331" mass="35387">MGWPDGSRAIWRTQRRRVDPVPSKGKKSAAICLLIGILACLSAVQSFGATVMAESEPLIIEGVRTSDVFAFGRPIIVRGLVDHGVLAFGGDIIVEGRVEGDVAVIGGSIIQREGSYIGGDCIIIGGTYHHGKTAPGRNPASVTVMYAGYEQELRELGRNPASFLTPRWSLAYFGQRLLSVLFWFIVSLALSLMMPGVIGRAVTRLKLATLRVALIGAISAGALSLGVPIALRFLPSALGAFVGVMALLLIIFSYLFGRTVIHVETGRWLQRVLFGEKARSESVALLLGAIFWAVALSLPVVWPLIVAGLLVVSLGLALTARHHVSWGRAAR</sequence>
<dbReference type="EMBL" id="CBXV010000008">
    <property type="protein sequence ID" value="CDM66473.1"/>
    <property type="molecule type" value="Genomic_DNA"/>
</dbReference>
<feature type="transmembrane region" description="Helical" evidence="1">
    <location>
        <begin position="278"/>
        <end position="295"/>
    </location>
</feature>
<reference evidence="2 3" key="1">
    <citation type="submission" date="2013-12" db="EMBL/GenBank/DDBJ databases">
        <authorList>
            <person name="Stott M."/>
        </authorList>
    </citation>
    <scope>NUCLEOTIDE SEQUENCE [LARGE SCALE GENOMIC DNA]</scope>
    <source>
        <strain evidence="2 3">K22</strain>
    </source>
</reference>